<evidence type="ECO:0000256" key="2">
    <source>
        <dbReference type="ARBA" id="ARBA00022884"/>
    </source>
</evidence>
<dbReference type="AlphaFoldDB" id="A0A1F5JHD0"/>
<dbReference type="HAMAP" id="MF_01334">
    <property type="entry name" value="Ribosomal_bL25_CTC"/>
    <property type="match status" value="1"/>
</dbReference>
<dbReference type="InterPro" id="IPR029751">
    <property type="entry name" value="Ribosomal_L25_dom"/>
</dbReference>
<evidence type="ECO:0000256" key="6">
    <source>
        <dbReference type="SAM" id="MobiDB-lite"/>
    </source>
</evidence>
<evidence type="ECO:0000259" key="8">
    <source>
        <dbReference type="Pfam" id="PF14693"/>
    </source>
</evidence>
<evidence type="ECO:0000313" key="9">
    <source>
        <dbReference type="EMBL" id="OGE27958.1"/>
    </source>
</evidence>
<organism evidence="9 10">
    <name type="scientific">Candidatus Daviesbacteria bacterium RIFCSPHIGHO2_01_FULL_40_11</name>
    <dbReference type="NCBI Taxonomy" id="1797762"/>
    <lineage>
        <taxon>Bacteria</taxon>
        <taxon>Candidatus Daviesiibacteriota</taxon>
    </lineage>
</organism>
<keyword evidence="1 5" id="KW-0699">rRNA-binding</keyword>
<dbReference type="GO" id="GO:0006412">
    <property type="term" value="P:translation"/>
    <property type="evidence" value="ECO:0007669"/>
    <property type="project" value="UniProtKB-UniRule"/>
</dbReference>
<dbReference type="Pfam" id="PF14693">
    <property type="entry name" value="Ribosomal_TL5_C"/>
    <property type="match status" value="1"/>
</dbReference>
<feature type="compositionally biased region" description="Low complexity" evidence="6">
    <location>
        <begin position="229"/>
        <end position="248"/>
    </location>
</feature>
<comment type="caution">
    <text evidence="9">The sequence shown here is derived from an EMBL/GenBank/DDBJ whole genome shotgun (WGS) entry which is preliminary data.</text>
</comment>
<dbReference type="InterPro" id="IPR037121">
    <property type="entry name" value="Ribosomal_bL25_C"/>
</dbReference>
<dbReference type="CDD" id="cd00495">
    <property type="entry name" value="Ribosomal_L25_TL5_CTC"/>
    <property type="match status" value="1"/>
</dbReference>
<dbReference type="SUPFAM" id="SSF50715">
    <property type="entry name" value="Ribosomal protein L25-like"/>
    <property type="match status" value="1"/>
</dbReference>
<dbReference type="PANTHER" id="PTHR33284:SF1">
    <property type="entry name" value="RIBOSOMAL PROTEIN L25_GLN-TRNA SYNTHETASE, ANTI-CODON-BINDING DOMAIN-CONTAINING PROTEIN"/>
    <property type="match status" value="1"/>
</dbReference>
<dbReference type="GO" id="GO:0003735">
    <property type="term" value="F:structural constituent of ribosome"/>
    <property type="evidence" value="ECO:0007669"/>
    <property type="project" value="InterPro"/>
</dbReference>
<dbReference type="GO" id="GO:0008097">
    <property type="term" value="F:5S rRNA binding"/>
    <property type="evidence" value="ECO:0007669"/>
    <property type="project" value="InterPro"/>
</dbReference>
<dbReference type="GO" id="GO:0022625">
    <property type="term" value="C:cytosolic large ribosomal subunit"/>
    <property type="evidence" value="ECO:0007669"/>
    <property type="project" value="TreeGrafter"/>
</dbReference>
<evidence type="ECO:0000259" key="7">
    <source>
        <dbReference type="Pfam" id="PF01386"/>
    </source>
</evidence>
<evidence type="ECO:0000313" key="10">
    <source>
        <dbReference type="Proteomes" id="UP000177555"/>
    </source>
</evidence>
<evidence type="ECO:0000256" key="4">
    <source>
        <dbReference type="ARBA" id="ARBA00023274"/>
    </source>
</evidence>
<sequence length="283" mass="30453">MIWPEAGGLNRKLKCDKLPSLKNMDRLSLQAEERKILGKKVKNLRKDGKLPGHVFGKGLETEHVSVDGKTFLKTFKEAGETGLIDLKIGAEKVRPVMVREVQYDPVSGEPIHIDFYQVNLAQKVKVPVPLVLVGEQPESVHLGETIVLQTLNELEVEALPTDLIEKIEVDITSLKNIDDAIIVGQLSYDRSKLAIHTPAEEIVVKLAPAVTAEMEKLLEEQAAEAAAVAAEAAPGVEGEAAEAGAPPAGGEGEEAAEGAVVEEKPEGVEQPSEGEENKKEASK</sequence>
<comment type="subunit">
    <text evidence="5">Part of the 50S ribosomal subunit; part of the 5S rRNA/L5/L18/L25 subcomplex. Contacts the 5S rRNA. Binds to the 5S rRNA independently of L5 and L18.</text>
</comment>
<dbReference type="InterPro" id="IPR020056">
    <property type="entry name" value="Rbsml_bL25/Gln-tRNA_synth_N"/>
</dbReference>
<accession>A0A1F5JHD0</accession>
<dbReference type="InterPro" id="IPR020930">
    <property type="entry name" value="Ribosomal_uL5_bac-type"/>
</dbReference>
<dbReference type="Pfam" id="PF01386">
    <property type="entry name" value="Ribosomal_L25p"/>
    <property type="match status" value="1"/>
</dbReference>
<comment type="similarity">
    <text evidence="5">Belongs to the bacterial ribosomal protein bL25 family. CTC subfamily.</text>
</comment>
<dbReference type="PANTHER" id="PTHR33284">
    <property type="entry name" value="RIBOSOMAL PROTEIN L25/GLN-TRNA SYNTHETASE, ANTI-CODON-BINDING DOMAIN-CONTAINING PROTEIN"/>
    <property type="match status" value="1"/>
</dbReference>
<dbReference type="EMBL" id="MFCP01000026">
    <property type="protein sequence ID" value="OGE27958.1"/>
    <property type="molecule type" value="Genomic_DNA"/>
</dbReference>
<comment type="function">
    <text evidence="5">This is one of the proteins that binds to the 5S RNA in the ribosome where it forms part of the central protuberance.</text>
</comment>
<keyword evidence="4 5" id="KW-0687">Ribonucleoprotein</keyword>
<dbReference type="InterPro" id="IPR001021">
    <property type="entry name" value="Ribosomal_bL25_long"/>
</dbReference>
<name>A0A1F5JHD0_9BACT</name>
<keyword evidence="2 5" id="KW-0694">RNA-binding</keyword>
<gene>
    <name evidence="5" type="primary">rplY</name>
    <name evidence="5" type="synonym">ctc</name>
    <name evidence="9" type="ORF">A2867_02695</name>
</gene>
<dbReference type="InterPro" id="IPR011035">
    <property type="entry name" value="Ribosomal_bL25/Gln-tRNA_synth"/>
</dbReference>
<evidence type="ECO:0000256" key="1">
    <source>
        <dbReference type="ARBA" id="ARBA00022730"/>
    </source>
</evidence>
<protein>
    <recommendedName>
        <fullName evidence="5">Large ribosomal subunit protein bL25</fullName>
    </recommendedName>
    <alternativeName>
        <fullName evidence="5">General stress protein CTC</fullName>
    </alternativeName>
</protein>
<feature type="region of interest" description="Disordered" evidence="6">
    <location>
        <begin position="229"/>
        <end position="283"/>
    </location>
</feature>
<dbReference type="Gene3D" id="2.40.240.10">
    <property type="entry name" value="Ribosomal Protein L25, Chain P"/>
    <property type="match status" value="1"/>
</dbReference>
<keyword evidence="3 5" id="KW-0689">Ribosomal protein</keyword>
<feature type="domain" description="Large ribosomal subunit protein bL25 L25" evidence="7">
    <location>
        <begin position="29"/>
        <end position="115"/>
    </location>
</feature>
<evidence type="ECO:0000256" key="5">
    <source>
        <dbReference type="HAMAP-Rule" id="MF_01334"/>
    </source>
</evidence>
<dbReference type="Gene3D" id="2.170.120.20">
    <property type="entry name" value="Ribosomal protein L25, beta domain"/>
    <property type="match status" value="1"/>
</dbReference>
<feature type="domain" description="Large ribosomal subunit protein bL25 beta" evidence="8">
    <location>
        <begin position="123"/>
        <end position="208"/>
    </location>
</feature>
<dbReference type="NCBIfam" id="TIGR00731">
    <property type="entry name" value="bL25_bact_ctc"/>
    <property type="match status" value="1"/>
</dbReference>
<reference evidence="9 10" key="1">
    <citation type="journal article" date="2016" name="Nat. Commun.">
        <title>Thousands of microbial genomes shed light on interconnected biogeochemical processes in an aquifer system.</title>
        <authorList>
            <person name="Anantharaman K."/>
            <person name="Brown C.T."/>
            <person name="Hug L.A."/>
            <person name="Sharon I."/>
            <person name="Castelle C.J."/>
            <person name="Probst A.J."/>
            <person name="Thomas B.C."/>
            <person name="Singh A."/>
            <person name="Wilkins M.J."/>
            <person name="Karaoz U."/>
            <person name="Brodie E.L."/>
            <person name="Williams K.H."/>
            <person name="Hubbard S.S."/>
            <person name="Banfield J.F."/>
        </authorList>
    </citation>
    <scope>NUCLEOTIDE SEQUENCE [LARGE SCALE GENOMIC DNA]</scope>
</reference>
<dbReference type="Proteomes" id="UP000177555">
    <property type="component" value="Unassembled WGS sequence"/>
</dbReference>
<proteinExistence type="inferred from homology"/>
<dbReference type="InterPro" id="IPR020057">
    <property type="entry name" value="Ribosomal_bL25_b-dom"/>
</dbReference>
<evidence type="ECO:0000256" key="3">
    <source>
        <dbReference type="ARBA" id="ARBA00022980"/>
    </source>
</evidence>